<reference evidence="2" key="1">
    <citation type="submission" date="2020-05" db="EMBL/GenBank/DDBJ databases">
        <title>Mycena genomes resolve the evolution of fungal bioluminescence.</title>
        <authorList>
            <person name="Tsai I.J."/>
        </authorList>
    </citation>
    <scope>NUCLEOTIDE SEQUENCE</scope>
    <source>
        <strain evidence="2">110903Hualien_Pintung</strain>
    </source>
</reference>
<name>A0A8H6SHR1_MYCCL</name>
<dbReference type="Proteomes" id="UP000613580">
    <property type="component" value="Unassembled WGS sequence"/>
</dbReference>
<gene>
    <name evidence="2" type="ORF">HMN09_00990200</name>
</gene>
<dbReference type="OrthoDB" id="2923697at2759"/>
<protein>
    <recommendedName>
        <fullName evidence="4">BTB domain-containing protein</fullName>
    </recommendedName>
</protein>
<evidence type="ECO:0000313" key="3">
    <source>
        <dbReference type="Proteomes" id="UP000613580"/>
    </source>
</evidence>
<dbReference type="AlphaFoldDB" id="A0A8H6SHR1"/>
<accession>A0A8H6SHR1</accession>
<feature type="compositionally biased region" description="Basic and acidic residues" evidence="1">
    <location>
        <begin position="11"/>
        <end position="23"/>
    </location>
</feature>
<sequence>MSPRFIIDGSTIRETRDPGESERPRKRPRQDSSDSPLGSYSSTWRFVDTGTTWTSDVVMDEEFYREDGDCKIRVGKTGFLVHRRHLVEASPVLKQIIESYPPDCVVSLVVDVDEFRALCWALYATPEAIFTAAVQDHDTVSRLLLLASATHQFRCSALSSLVHSSLRTIISSPSFSASCSSALFTRFVDTAVKTRNDALLEATVTTWSARLQTNDIPCVPAILAADTHDLSTLRGVAYYHHVQTLLAEEGTNSRGATVFRTEQLTKLSNAQVTRLLSGHWSLVSLCEQLKRRAVAFVGPEGCAGQCSSVWMERWAAIARSERVGGLRAAALLRLLGAIRQMATADAEIKARMCEGCRQAALDALEKRALELEDGLADHFFGWL</sequence>
<evidence type="ECO:0000313" key="2">
    <source>
        <dbReference type="EMBL" id="KAF7299833.1"/>
    </source>
</evidence>
<feature type="region of interest" description="Disordered" evidence="1">
    <location>
        <begin position="1"/>
        <end position="38"/>
    </location>
</feature>
<keyword evidence="3" id="KW-1185">Reference proteome</keyword>
<dbReference type="EMBL" id="JACAZE010000014">
    <property type="protein sequence ID" value="KAF7299833.1"/>
    <property type="molecule type" value="Genomic_DNA"/>
</dbReference>
<proteinExistence type="predicted"/>
<comment type="caution">
    <text evidence="2">The sequence shown here is derived from an EMBL/GenBank/DDBJ whole genome shotgun (WGS) entry which is preliminary data.</text>
</comment>
<evidence type="ECO:0000256" key="1">
    <source>
        <dbReference type="SAM" id="MobiDB-lite"/>
    </source>
</evidence>
<organism evidence="2 3">
    <name type="scientific">Mycena chlorophos</name>
    <name type="common">Agaric fungus</name>
    <name type="synonym">Agaricus chlorophos</name>
    <dbReference type="NCBI Taxonomy" id="658473"/>
    <lineage>
        <taxon>Eukaryota</taxon>
        <taxon>Fungi</taxon>
        <taxon>Dikarya</taxon>
        <taxon>Basidiomycota</taxon>
        <taxon>Agaricomycotina</taxon>
        <taxon>Agaricomycetes</taxon>
        <taxon>Agaricomycetidae</taxon>
        <taxon>Agaricales</taxon>
        <taxon>Marasmiineae</taxon>
        <taxon>Mycenaceae</taxon>
        <taxon>Mycena</taxon>
    </lineage>
</organism>
<evidence type="ECO:0008006" key="4">
    <source>
        <dbReference type="Google" id="ProtNLM"/>
    </source>
</evidence>